<dbReference type="EMBL" id="IACF01003862">
    <property type="protein sequence ID" value="LAB69469.1"/>
    <property type="molecule type" value="mRNA"/>
</dbReference>
<evidence type="ECO:0000256" key="8">
    <source>
        <dbReference type="SAM" id="MobiDB-lite"/>
    </source>
</evidence>
<dbReference type="GO" id="GO:0120550">
    <property type="term" value="F:methyltransferase cap2 activity"/>
    <property type="evidence" value="ECO:0007669"/>
    <property type="project" value="UniProtKB-EC"/>
</dbReference>
<name>A0A2P2I624_9CRUS</name>
<proteinExistence type="evidence at transcript level"/>
<dbReference type="Gene3D" id="3.40.50.12760">
    <property type="match status" value="1"/>
</dbReference>
<dbReference type="GO" id="GO:0005634">
    <property type="term" value="C:nucleus"/>
    <property type="evidence" value="ECO:0007669"/>
    <property type="project" value="UniProtKB-ARBA"/>
</dbReference>
<evidence type="ECO:0000256" key="1">
    <source>
        <dbReference type="ARBA" id="ARBA00012770"/>
    </source>
</evidence>
<reference evidence="10" key="1">
    <citation type="journal article" date="2018" name="Biosci. Biotechnol. Biochem.">
        <title>Polysaccharide hydrolase of the hadal zone amphipods Hirondellea gigas.</title>
        <authorList>
            <person name="Kobayashi H."/>
            <person name="Nagahama T."/>
            <person name="Arai W."/>
            <person name="Sasagawa Y."/>
            <person name="Umeda M."/>
            <person name="Hayashi T."/>
            <person name="Nikaido I."/>
            <person name="Watanabe H."/>
            <person name="Oguri K."/>
            <person name="Kitazato H."/>
            <person name="Fujioka K."/>
            <person name="Kido Y."/>
            <person name="Takami H."/>
        </authorList>
    </citation>
    <scope>NUCLEOTIDE SEQUENCE</scope>
    <source>
        <tissue evidence="10">Whole body</tissue>
    </source>
</reference>
<organism evidence="10">
    <name type="scientific">Hirondellea gigas</name>
    <dbReference type="NCBI Taxonomy" id="1518452"/>
    <lineage>
        <taxon>Eukaryota</taxon>
        <taxon>Metazoa</taxon>
        <taxon>Ecdysozoa</taxon>
        <taxon>Arthropoda</taxon>
        <taxon>Crustacea</taxon>
        <taxon>Multicrustacea</taxon>
        <taxon>Malacostraca</taxon>
        <taxon>Eumalacostraca</taxon>
        <taxon>Peracarida</taxon>
        <taxon>Amphipoda</taxon>
        <taxon>Amphilochidea</taxon>
        <taxon>Lysianassida</taxon>
        <taxon>Lysianassidira</taxon>
        <taxon>Lysianassoidea</taxon>
        <taxon>Lysianassidae</taxon>
        <taxon>Hirondellea</taxon>
    </lineage>
</organism>
<dbReference type="PROSITE" id="PS51614">
    <property type="entry name" value="SAM_MT_ADRIFT"/>
    <property type="match status" value="1"/>
</dbReference>
<dbReference type="GO" id="GO:0004483">
    <property type="term" value="F:methyltransferase cap1 activity"/>
    <property type="evidence" value="ECO:0007669"/>
    <property type="project" value="TreeGrafter"/>
</dbReference>
<feature type="active site" description="Proton acceptor" evidence="7">
    <location>
        <position position="389"/>
    </location>
</feature>
<keyword evidence="3 7" id="KW-0489">Methyltransferase</keyword>
<accession>A0A2P2I624</accession>
<dbReference type="InterPro" id="IPR002877">
    <property type="entry name" value="RNA_MeTrfase_FtsJ_dom"/>
</dbReference>
<evidence type="ECO:0000256" key="3">
    <source>
        <dbReference type="ARBA" id="ARBA00022603"/>
    </source>
</evidence>
<feature type="binding site" evidence="7">
    <location>
        <position position="261"/>
    </location>
    <ligand>
        <name>S-adenosyl-L-methionine</name>
        <dbReference type="ChEBI" id="CHEBI:59789"/>
    </ligand>
</feature>
<dbReference type="InterPro" id="IPR025807">
    <property type="entry name" value="Adrift-typ_MeTrfase"/>
</dbReference>
<feature type="binding site" evidence="7">
    <location>
        <position position="349"/>
    </location>
    <ligand>
        <name>S-adenosyl-L-methionine</name>
        <dbReference type="ChEBI" id="CHEBI:59789"/>
    </ligand>
</feature>
<dbReference type="Pfam" id="PF01728">
    <property type="entry name" value="FtsJ"/>
    <property type="match status" value="1"/>
</dbReference>
<dbReference type="AlphaFoldDB" id="A0A2P2I624"/>
<dbReference type="InterPro" id="IPR050851">
    <property type="entry name" value="mRNA_Cap_2O-Ribose_MeTrfase"/>
</dbReference>
<dbReference type="GO" id="GO:0005737">
    <property type="term" value="C:cytoplasm"/>
    <property type="evidence" value="ECO:0007669"/>
    <property type="project" value="TreeGrafter"/>
</dbReference>
<feature type="region of interest" description="Disordered" evidence="8">
    <location>
        <begin position="1"/>
        <end position="71"/>
    </location>
</feature>
<evidence type="ECO:0000259" key="9">
    <source>
        <dbReference type="PROSITE" id="PS51614"/>
    </source>
</evidence>
<evidence type="ECO:0000256" key="4">
    <source>
        <dbReference type="ARBA" id="ARBA00022679"/>
    </source>
</evidence>
<dbReference type="GO" id="GO:0032259">
    <property type="term" value="P:methylation"/>
    <property type="evidence" value="ECO:0007669"/>
    <property type="project" value="UniProtKB-KW"/>
</dbReference>
<keyword evidence="4 7" id="KW-0808">Transferase</keyword>
<evidence type="ECO:0000256" key="6">
    <source>
        <dbReference type="ARBA" id="ARBA00049477"/>
    </source>
</evidence>
<feature type="binding site" evidence="7">
    <location>
        <position position="280"/>
    </location>
    <ligand>
        <name>S-adenosyl-L-methionine</name>
        <dbReference type="ChEBI" id="CHEBI:59789"/>
    </ligand>
</feature>
<evidence type="ECO:0000256" key="2">
    <source>
        <dbReference type="ARBA" id="ARBA00021134"/>
    </source>
</evidence>
<dbReference type="PANTHER" id="PTHR16121">
    <property type="entry name" value="CAP-SPECIFIC MRNA (NUCLEOSIDE-2'-O-)-METHYLTRANSFERASE 1-RELATED"/>
    <property type="match status" value="1"/>
</dbReference>
<evidence type="ECO:0000256" key="7">
    <source>
        <dbReference type="PROSITE-ProRule" id="PRU00946"/>
    </source>
</evidence>
<dbReference type="GO" id="GO:0006370">
    <property type="term" value="P:7-methylguanosine mRNA capping"/>
    <property type="evidence" value="ECO:0007669"/>
    <property type="project" value="TreeGrafter"/>
</dbReference>
<evidence type="ECO:0000256" key="5">
    <source>
        <dbReference type="ARBA" id="ARBA00022691"/>
    </source>
</evidence>
<feature type="domain" description="Adrift-type SAM-dependent 2'-O-MTase" evidence="9">
    <location>
        <begin position="225"/>
        <end position="436"/>
    </location>
</feature>
<dbReference type="EC" id="2.1.1.296" evidence="1"/>
<dbReference type="InterPro" id="IPR029063">
    <property type="entry name" value="SAM-dependent_MTases_sf"/>
</dbReference>
<keyword evidence="5 7" id="KW-0949">S-adenosyl-L-methionine</keyword>
<sequence>MNTIETSKSNQMDHDTTSESSTVNTDENDDNLSLRPMSSLSSCKGAFGVTAAPPTQAGGRERLLSSSANEEATQDFLHAQRINPQDKTEYDSNAAGKQCFASTGLKRRSGMNNKTKRFVELTEEEKEKVESLVESHCNKIFSLKSPNKNNSSKHDSALFVLPPAETLLTGPEWKVERLQQHKRHLNQVKGEAERGEDMEHWTGHTFTVNPAVLVFNTVKEEANPEFISQAFLKFYEVLCQFPIVPRGELKFNSVHLCEAPGAFIVALNHYLKLHRPHAKWSWIGNTLHPHYEGSKASECISDDRIILHTLQNWAFGADGTGNITLRCCLEQIKERCQALGDDINLVTADGSIDCQSNPGEQESTTSRLHYCEVLAGLEILARGGNMVVKMFTFFESSSISLLYLLCCVFDEVHVVKPITSKLGNSEVYVVNLGYQGQGPIRRHLDRLLTAYCLNAECNAIFSQSQIPLEFQNSITKCGKYFMEHQVNAIQRNARLYKDPQGLEYASCDHLQQLVLDEFLKKNPIKFIDSSQRILDTDAKWDINVHPNFSKHKKWTACYARNGQEKKLQYLNDRLCELVDQYANRKNQRYLFYYGVDVILDGMKITKGKPFEFIGTSRFCFEKILTMYITYIESKQEILTSSEVLNVPENNEDTVLFLRDDGSDSINGQNILEQNRDTEDLIKSIKVDYPNCNFLLQSYPSYSSPPTSSCKGLEELYRIISSNAVSDGATIYLVNIPLLSRLQNSLFVVLSSCFETVELEQNLDHQIHTGILCPPVLKLKSLDASKVQDVVELLRDVGWSLEAAEKKGVMELMDALSLIRSVSHQVVCRYNAEMMLVWSSAVDAEVRDLKRHM</sequence>
<protein>
    <recommendedName>
        <fullName evidence="2">Cap-specific mRNA (nucleoside-2'-O-)-methyltransferase 2</fullName>
        <ecNumber evidence="1">2.1.1.296</ecNumber>
    </recommendedName>
</protein>
<evidence type="ECO:0000313" key="10">
    <source>
        <dbReference type="EMBL" id="LAB69469.1"/>
    </source>
</evidence>
<feature type="compositionally biased region" description="Polar residues" evidence="8">
    <location>
        <begin position="1"/>
        <end position="10"/>
    </location>
</feature>
<dbReference type="SUPFAM" id="SSF53335">
    <property type="entry name" value="S-adenosyl-L-methionine-dependent methyltransferases"/>
    <property type="match status" value="1"/>
</dbReference>
<dbReference type="PANTHER" id="PTHR16121:SF2">
    <property type="entry name" value="CAP-SPECIFIC MRNA (NUCLEOSIDE-2'-O-)-METHYLTRANSFERASE 2"/>
    <property type="match status" value="1"/>
</dbReference>
<comment type="catalytic activity">
    <reaction evidence="6">
        <text>a 5'-end (N(7)-methyl 5'-triphosphoguanosine)-(2'-O-methyl-ribonucleoside)-(ribonucleotide) in mRNA + S-adenosyl-L-methionine = a 5'-end (N(7)-methyl 5'-triphosphoguanosine)-(2'-O-methyl-ribonucleoside)-(2'-O-methyl-ribonucleotide) in mRNA + S-adenosyl-L-homocysteine + H(+)</text>
        <dbReference type="Rhea" id="RHEA:67024"/>
        <dbReference type="Rhea" id="RHEA-COMP:17169"/>
        <dbReference type="Rhea" id="RHEA-COMP:17170"/>
        <dbReference type="ChEBI" id="CHEBI:15378"/>
        <dbReference type="ChEBI" id="CHEBI:57856"/>
        <dbReference type="ChEBI" id="CHEBI:59789"/>
        <dbReference type="ChEBI" id="CHEBI:167612"/>
        <dbReference type="ChEBI" id="CHEBI:167614"/>
        <dbReference type="EC" id="2.1.1.296"/>
    </reaction>
</comment>